<dbReference type="Pfam" id="PF00059">
    <property type="entry name" value="Lectin_C"/>
    <property type="match status" value="1"/>
</dbReference>
<dbReference type="PROSITE" id="PS50041">
    <property type="entry name" value="C_TYPE_LECTIN_2"/>
    <property type="match status" value="1"/>
</dbReference>
<evidence type="ECO:0000259" key="3">
    <source>
        <dbReference type="PROSITE" id="PS50041"/>
    </source>
</evidence>
<dbReference type="SMART" id="SM00034">
    <property type="entry name" value="CLECT"/>
    <property type="match status" value="1"/>
</dbReference>
<protein>
    <submittedName>
        <fullName evidence="5">Uncharacterized protein LOC102805582</fullName>
    </submittedName>
</protein>
<dbReference type="PANTHER" id="PTHR22803">
    <property type="entry name" value="MANNOSE, PHOSPHOLIPASE, LECTIN RECEPTOR RELATED"/>
    <property type="match status" value="1"/>
</dbReference>
<dbReference type="Proteomes" id="UP000694865">
    <property type="component" value="Unplaced"/>
</dbReference>
<name>A0ABM0MAA9_SACKO</name>
<evidence type="ECO:0000256" key="1">
    <source>
        <dbReference type="SAM" id="MobiDB-lite"/>
    </source>
</evidence>
<keyword evidence="4" id="KW-1185">Reference proteome</keyword>
<feature type="domain" description="C-type lectin" evidence="3">
    <location>
        <begin position="12"/>
        <end position="131"/>
    </location>
</feature>
<organism evidence="4 5">
    <name type="scientific">Saccoglossus kowalevskii</name>
    <name type="common">Acorn worm</name>
    <dbReference type="NCBI Taxonomy" id="10224"/>
    <lineage>
        <taxon>Eukaryota</taxon>
        <taxon>Metazoa</taxon>
        <taxon>Hemichordata</taxon>
        <taxon>Enteropneusta</taxon>
        <taxon>Harrimaniidae</taxon>
        <taxon>Saccoglossus</taxon>
    </lineage>
</organism>
<dbReference type="InterPro" id="IPR016186">
    <property type="entry name" value="C-type_lectin-like/link_sf"/>
</dbReference>
<dbReference type="RefSeq" id="XP_006816950.1">
    <property type="nucleotide sequence ID" value="XM_006816887.1"/>
</dbReference>
<evidence type="ECO:0000256" key="2">
    <source>
        <dbReference type="SAM" id="Phobius"/>
    </source>
</evidence>
<dbReference type="InterPro" id="IPR001304">
    <property type="entry name" value="C-type_lectin-like"/>
</dbReference>
<gene>
    <name evidence="5" type="primary">LOC102805582</name>
</gene>
<sequence length="354" mass="39230">VGHDCPNGWTLYNDHCYKLRNLIKQSWQNAQTMCTYDAANLCSVADDLENYFMADAFGAFGEDSDCAWIGLQDFSTSQRSYEWVDGLNSTYLGFSYDYYEDYALYACTVICFSDGYWHKRACGSRQKYICKKRIDGTTVRHTVPQTADFSNGLEFVAIATVVIMILIFIALVWSFIILNAKSCKKYRSKGDILIPSYSRVKEHPMGTGVVHDLPSVSDSSDSKYGDEEYVNGACATAHDGPESLPTVAMAVSKMTNTGTDNSVDLKTISAATLQSVSDEDLLTPGRRHLSSKQRLSPGTIELRPLGGAMNTYRRLPLATSTSSWETTESPLSLDYSPSDDLKDGSESKHGVFFV</sequence>
<feature type="compositionally biased region" description="Basic and acidic residues" evidence="1">
    <location>
        <begin position="339"/>
        <end position="354"/>
    </location>
</feature>
<dbReference type="SUPFAM" id="SSF56436">
    <property type="entry name" value="C-type lectin-like"/>
    <property type="match status" value="1"/>
</dbReference>
<feature type="non-terminal residue" evidence="5">
    <location>
        <position position="1"/>
    </location>
</feature>
<dbReference type="GeneID" id="102805582"/>
<feature type="transmembrane region" description="Helical" evidence="2">
    <location>
        <begin position="155"/>
        <end position="178"/>
    </location>
</feature>
<keyword evidence="2" id="KW-1133">Transmembrane helix</keyword>
<evidence type="ECO:0000313" key="5">
    <source>
        <dbReference type="RefSeq" id="XP_006816950.1"/>
    </source>
</evidence>
<dbReference type="Gene3D" id="3.10.100.10">
    <property type="entry name" value="Mannose-Binding Protein A, subunit A"/>
    <property type="match status" value="1"/>
</dbReference>
<accession>A0ABM0MAA9</accession>
<keyword evidence="2" id="KW-0472">Membrane</keyword>
<evidence type="ECO:0000313" key="4">
    <source>
        <dbReference type="Proteomes" id="UP000694865"/>
    </source>
</evidence>
<dbReference type="InterPro" id="IPR050111">
    <property type="entry name" value="C-type_lectin/snaclec_domain"/>
</dbReference>
<feature type="compositionally biased region" description="Low complexity" evidence="1">
    <location>
        <begin position="319"/>
        <end position="338"/>
    </location>
</feature>
<feature type="region of interest" description="Disordered" evidence="1">
    <location>
        <begin position="319"/>
        <end position="354"/>
    </location>
</feature>
<reference evidence="5" key="1">
    <citation type="submission" date="2025-08" db="UniProtKB">
        <authorList>
            <consortium name="RefSeq"/>
        </authorList>
    </citation>
    <scope>IDENTIFICATION</scope>
    <source>
        <tissue evidence="5">Testes</tissue>
    </source>
</reference>
<proteinExistence type="predicted"/>
<keyword evidence="2" id="KW-0812">Transmembrane</keyword>
<dbReference type="CDD" id="cd00037">
    <property type="entry name" value="CLECT"/>
    <property type="match status" value="1"/>
</dbReference>
<dbReference type="InterPro" id="IPR016187">
    <property type="entry name" value="CTDL_fold"/>
</dbReference>